<dbReference type="GO" id="GO:0005385">
    <property type="term" value="F:zinc ion transmembrane transporter activity"/>
    <property type="evidence" value="ECO:0007669"/>
    <property type="project" value="TreeGrafter"/>
</dbReference>
<accession>A0A0X3NY28</accession>
<feature type="transmembrane region" description="Helical" evidence="8">
    <location>
        <begin position="153"/>
        <end position="175"/>
    </location>
</feature>
<evidence type="ECO:0000256" key="8">
    <source>
        <dbReference type="SAM" id="Phobius"/>
    </source>
</evidence>
<feature type="transmembrane region" description="Helical" evidence="8">
    <location>
        <begin position="494"/>
        <end position="512"/>
    </location>
</feature>
<feature type="transmembrane region" description="Helical" evidence="8">
    <location>
        <begin position="394"/>
        <end position="410"/>
    </location>
</feature>
<dbReference type="GO" id="GO:0071578">
    <property type="term" value="P:zinc ion import across plasma membrane"/>
    <property type="evidence" value="ECO:0007669"/>
    <property type="project" value="TreeGrafter"/>
</dbReference>
<evidence type="ECO:0000256" key="3">
    <source>
        <dbReference type="ARBA" id="ARBA00022692"/>
    </source>
</evidence>
<keyword evidence="3 8" id="KW-0812">Transmembrane</keyword>
<evidence type="ECO:0000313" key="10">
    <source>
        <dbReference type="EMBL" id="JAP44589.1"/>
    </source>
</evidence>
<evidence type="ECO:0000256" key="2">
    <source>
        <dbReference type="ARBA" id="ARBA00006939"/>
    </source>
</evidence>
<sequence>MCANCKHTGCWLFLSVMLLLVLDLPITCAQKICQLTGNATYNLRTLSLSSPIVQNIVQVTKSTISESNFTKFKDDQASVSPTIDCPTLYKFINSFHLRNETTPHSSSGAFNVKPEVWIASTVGVVIISAVGLLGVAIVPLVNKKFYNDVIQFLVALAVGCLTGDAFLHLLPHAIAGGHAHEEAGAEGEENGEREAMLKGLVALVGVYFFFCAEKLVSSISEYKAEKKAEEEERERILKNPRKSGDIRRLSAFRESISVNSGLRRSSRLPGFEPTRRQSRAPSILADDILTTGITAKAMKNVDVLSAYAEENEEDLNSETGDGNLTLRVPSITINKPSVTSEEESSKPIKTGKSKNKQENHGHACGDEASNADDVTIEQPKKDDHHGHSHAQIRAWLKVPGSMAAIAWMVIMGDGLHNFTDGMAIGVAFTASIAGGISTTVAVFCHELPHELGDFAVLLRTGMRIKEALFFNVVSSILCLIGMFVGIGVGNIESASTWIFALTAGTFIYIALVDMLPELNTAEVKPGRSRTLQMIIQNLGLITGAGIMFLIAFYEENLLKLVN</sequence>
<organism evidence="10">
    <name type="scientific">Schistocephalus solidus</name>
    <name type="common">Tapeworm</name>
    <dbReference type="NCBI Taxonomy" id="70667"/>
    <lineage>
        <taxon>Eukaryota</taxon>
        <taxon>Metazoa</taxon>
        <taxon>Spiralia</taxon>
        <taxon>Lophotrochozoa</taxon>
        <taxon>Platyhelminthes</taxon>
        <taxon>Cestoda</taxon>
        <taxon>Eucestoda</taxon>
        <taxon>Diphyllobothriidea</taxon>
        <taxon>Diphyllobothriidae</taxon>
        <taxon>Schistocephalus</taxon>
    </lineage>
</organism>
<feature type="coiled-coil region" evidence="6">
    <location>
        <begin position="212"/>
        <end position="239"/>
    </location>
</feature>
<feature type="transmembrane region" description="Helical" evidence="8">
    <location>
        <begin position="468"/>
        <end position="488"/>
    </location>
</feature>
<gene>
    <name evidence="10" type="ORF">TR99391</name>
</gene>
<dbReference type="Pfam" id="PF02535">
    <property type="entry name" value="Zip"/>
    <property type="match status" value="2"/>
</dbReference>
<keyword evidence="6" id="KW-0175">Coiled coil</keyword>
<evidence type="ECO:0000256" key="6">
    <source>
        <dbReference type="SAM" id="Coils"/>
    </source>
</evidence>
<dbReference type="AlphaFoldDB" id="A0A0X3NY28"/>
<evidence type="ECO:0008006" key="11">
    <source>
        <dbReference type="Google" id="ProtNLM"/>
    </source>
</evidence>
<feature type="transmembrane region" description="Helical" evidence="8">
    <location>
        <begin position="533"/>
        <end position="553"/>
    </location>
</feature>
<feature type="region of interest" description="Disordered" evidence="7">
    <location>
        <begin position="330"/>
        <end position="370"/>
    </location>
</feature>
<dbReference type="GO" id="GO:0030003">
    <property type="term" value="P:intracellular monoatomic cation homeostasis"/>
    <property type="evidence" value="ECO:0007669"/>
    <property type="project" value="TreeGrafter"/>
</dbReference>
<feature type="transmembrane region" description="Helical" evidence="8">
    <location>
        <begin position="116"/>
        <end position="141"/>
    </location>
</feature>
<dbReference type="EMBL" id="GEEE01018636">
    <property type="protein sequence ID" value="JAP44589.1"/>
    <property type="molecule type" value="Transcribed_RNA"/>
</dbReference>
<keyword evidence="4 8" id="KW-1133">Transmembrane helix</keyword>
<dbReference type="InterPro" id="IPR050799">
    <property type="entry name" value="ZIP_Transporter"/>
</dbReference>
<evidence type="ECO:0000256" key="9">
    <source>
        <dbReference type="SAM" id="SignalP"/>
    </source>
</evidence>
<evidence type="ECO:0000256" key="7">
    <source>
        <dbReference type="SAM" id="MobiDB-lite"/>
    </source>
</evidence>
<feature type="chain" id="PRO_5007050833" description="Zinc transporter foi" evidence="9">
    <location>
        <begin position="30"/>
        <end position="562"/>
    </location>
</feature>
<dbReference type="PANTHER" id="PTHR12191:SF37">
    <property type="entry name" value="ZINC TRANSPORTER FOI"/>
    <property type="match status" value="1"/>
</dbReference>
<protein>
    <recommendedName>
        <fullName evidence="11">Zinc transporter foi</fullName>
    </recommendedName>
</protein>
<dbReference type="InterPro" id="IPR003689">
    <property type="entry name" value="ZIP"/>
</dbReference>
<feature type="transmembrane region" description="Helical" evidence="8">
    <location>
        <begin position="195"/>
        <end position="216"/>
    </location>
</feature>
<keyword evidence="5 8" id="KW-0472">Membrane</keyword>
<evidence type="ECO:0000256" key="1">
    <source>
        <dbReference type="ARBA" id="ARBA00004141"/>
    </source>
</evidence>
<evidence type="ECO:0000256" key="5">
    <source>
        <dbReference type="ARBA" id="ARBA00023136"/>
    </source>
</evidence>
<comment type="subcellular location">
    <subcellularLocation>
        <location evidence="1">Membrane</location>
        <topology evidence="1">Multi-pass membrane protein</topology>
    </subcellularLocation>
</comment>
<reference evidence="10" key="1">
    <citation type="submission" date="2016-01" db="EMBL/GenBank/DDBJ databases">
        <title>Reference transcriptome for the parasite Schistocephalus solidus: insights into the molecular evolution of parasitism.</title>
        <authorList>
            <person name="Hebert F.O."/>
            <person name="Grambauer S."/>
            <person name="Barber I."/>
            <person name="Landry C.R."/>
            <person name="Aubin-Horth N."/>
        </authorList>
    </citation>
    <scope>NUCLEOTIDE SEQUENCE</scope>
</reference>
<dbReference type="GO" id="GO:0140410">
    <property type="term" value="F:monoatomic cation:bicarbonate symporter activity"/>
    <property type="evidence" value="ECO:0007669"/>
    <property type="project" value="TreeGrafter"/>
</dbReference>
<dbReference type="PANTHER" id="PTHR12191">
    <property type="entry name" value="SOLUTE CARRIER FAMILY 39"/>
    <property type="match status" value="1"/>
</dbReference>
<proteinExistence type="inferred from homology"/>
<feature type="transmembrane region" description="Helical" evidence="8">
    <location>
        <begin position="422"/>
        <end position="447"/>
    </location>
</feature>
<keyword evidence="9" id="KW-0732">Signal</keyword>
<feature type="signal peptide" evidence="9">
    <location>
        <begin position="1"/>
        <end position="29"/>
    </location>
</feature>
<name>A0A0X3NY28_SCHSO</name>
<comment type="similarity">
    <text evidence="2">Belongs to the ZIP transporter (TC 2.A.5) family.</text>
</comment>
<evidence type="ECO:0000256" key="4">
    <source>
        <dbReference type="ARBA" id="ARBA00022989"/>
    </source>
</evidence>
<dbReference type="GO" id="GO:0005886">
    <property type="term" value="C:plasma membrane"/>
    <property type="evidence" value="ECO:0007669"/>
    <property type="project" value="TreeGrafter"/>
</dbReference>
<feature type="compositionally biased region" description="Basic and acidic residues" evidence="7">
    <location>
        <begin position="355"/>
        <end position="365"/>
    </location>
</feature>